<accession>X1DTT9</accession>
<gene>
    <name evidence="1" type="ORF">S01H4_51857</name>
</gene>
<organism evidence="1">
    <name type="scientific">marine sediment metagenome</name>
    <dbReference type="NCBI Taxonomy" id="412755"/>
    <lineage>
        <taxon>unclassified sequences</taxon>
        <taxon>metagenomes</taxon>
        <taxon>ecological metagenomes</taxon>
    </lineage>
</organism>
<evidence type="ECO:0000313" key="1">
    <source>
        <dbReference type="EMBL" id="GAH08389.1"/>
    </source>
</evidence>
<feature type="non-terminal residue" evidence="1">
    <location>
        <position position="1"/>
    </location>
</feature>
<dbReference type="AlphaFoldDB" id="X1DTT9"/>
<comment type="caution">
    <text evidence="1">The sequence shown here is derived from an EMBL/GenBank/DDBJ whole genome shotgun (WGS) entry which is preliminary data.</text>
</comment>
<evidence type="ECO:0008006" key="2">
    <source>
        <dbReference type="Google" id="ProtNLM"/>
    </source>
</evidence>
<proteinExistence type="predicted"/>
<protein>
    <recommendedName>
        <fullName evidence="2">Carbohydrate-binding domain-containing protein</fullName>
    </recommendedName>
</protein>
<dbReference type="Gene3D" id="2.60.40.1190">
    <property type="match status" value="1"/>
</dbReference>
<name>X1DTT9_9ZZZZ</name>
<reference evidence="1" key="1">
    <citation type="journal article" date="2014" name="Front. Microbiol.">
        <title>High frequency of phylogenetically diverse reductive dehalogenase-homologous genes in deep subseafloor sedimentary metagenomes.</title>
        <authorList>
            <person name="Kawai M."/>
            <person name="Futagami T."/>
            <person name="Toyoda A."/>
            <person name="Takaki Y."/>
            <person name="Nishi S."/>
            <person name="Hori S."/>
            <person name="Arai W."/>
            <person name="Tsubouchi T."/>
            <person name="Morono Y."/>
            <person name="Uchiyama I."/>
            <person name="Ito T."/>
            <person name="Fujiyama A."/>
            <person name="Inagaki F."/>
            <person name="Takami H."/>
        </authorList>
    </citation>
    <scope>NUCLEOTIDE SEQUENCE</scope>
    <source>
        <strain evidence="1">Expedition CK06-06</strain>
    </source>
</reference>
<dbReference type="EMBL" id="BART01029576">
    <property type="protein sequence ID" value="GAH08389.1"/>
    <property type="molecule type" value="Genomic_DNA"/>
</dbReference>
<dbReference type="SUPFAM" id="SSF49344">
    <property type="entry name" value="CBD9-like"/>
    <property type="match status" value="1"/>
</dbReference>
<sequence length="123" mass="13771">DLKSVTIRESHSSIQVDGVLDEEAWLNAEPAQDFFQRFPADTSVAITLTAVKLTYDEDFFYVGAVCYDHVKGDYVVESLRRDFEGRGNDALNIIIDPFSDLTNGFLFGITPYGVQRESLIING</sequence>